<dbReference type="AlphaFoldDB" id="A0A0F8WQ04"/>
<accession>A0A0F8WQ04</accession>
<evidence type="ECO:0000256" key="9">
    <source>
        <dbReference type="ARBA" id="ARBA00023237"/>
    </source>
</evidence>
<keyword evidence="8" id="KW-0472">Membrane</keyword>
<sequence>MTTTNKNSYTIKACLPLAALILNTQLTPMAAAVEAFKGLEEVVVTAQRRSQSTQDIPAAITGITANDIESMGFENANDITAQIPNMNVSNPYGDTQPIFSIRGISMSDYNPNQSSPIGIYADEAYLGAIYTHGLNFFDVERIEALRGPQGTLYGKNTTGGAINIISNTPQINAENSGYINVGIGDYSARSTNGAAETTLIEDKLAARLAFTYKQDDGYVSNKTTGKDVGTTDYMATR</sequence>
<dbReference type="GO" id="GO:0009279">
    <property type="term" value="C:cell outer membrane"/>
    <property type="evidence" value="ECO:0007669"/>
    <property type="project" value="UniProtKB-SubCell"/>
</dbReference>
<evidence type="ECO:0000256" key="4">
    <source>
        <dbReference type="ARBA" id="ARBA00022692"/>
    </source>
</evidence>
<feature type="domain" description="TonB-dependent receptor plug" evidence="10">
    <location>
        <begin position="53"/>
        <end position="161"/>
    </location>
</feature>
<comment type="caution">
    <text evidence="11">The sequence shown here is derived from an EMBL/GenBank/DDBJ whole genome shotgun (WGS) entry which is preliminary data.</text>
</comment>
<evidence type="ECO:0000256" key="3">
    <source>
        <dbReference type="ARBA" id="ARBA00022496"/>
    </source>
</evidence>
<evidence type="ECO:0000256" key="1">
    <source>
        <dbReference type="ARBA" id="ARBA00004571"/>
    </source>
</evidence>
<gene>
    <name evidence="11" type="ORF">LCGC14_3041360</name>
</gene>
<keyword evidence="5" id="KW-0408">Iron</keyword>
<keyword evidence="7" id="KW-0798">TonB box</keyword>
<keyword evidence="4" id="KW-0812">Transmembrane</keyword>
<proteinExistence type="predicted"/>
<evidence type="ECO:0000259" key="10">
    <source>
        <dbReference type="Pfam" id="PF07715"/>
    </source>
</evidence>
<comment type="subcellular location">
    <subcellularLocation>
        <location evidence="1">Cell outer membrane</location>
        <topology evidence="1">Multi-pass membrane protein</topology>
    </subcellularLocation>
</comment>
<protein>
    <recommendedName>
        <fullName evidence="10">TonB-dependent receptor plug domain-containing protein</fullName>
    </recommendedName>
</protein>
<feature type="non-terminal residue" evidence="11">
    <location>
        <position position="237"/>
    </location>
</feature>
<evidence type="ECO:0000313" key="11">
    <source>
        <dbReference type="EMBL" id="KKK58743.1"/>
    </source>
</evidence>
<keyword evidence="2" id="KW-0813">Transport</keyword>
<dbReference type="Gene3D" id="2.40.170.20">
    <property type="entry name" value="TonB-dependent receptor, beta-barrel domain"/>
    <property type="match status" value="1"/>
</dbReference>
<evidence type="ECO:0000256" key="7">
    <source>
        <dbReference type="ARBA" id="ARBA00023077"/>
    </source>
</evidence>
<evidence type="ECO:0000256" key="8">
    <source>
        <dbReference type="ARBA" id="ARBA00023136"/>
    </source>
</evidence>
<keyword evidence="9" id="KW-0998">Cell outer membrane</keyword>
<dbReference type="SUPFAM" id="SSF56935">
    <property type="entry name" value="Porins"/>
    <property type="match status" value="1"/>
</dbReference>
<dbReference type="InterPro" id="IPR012910">
    <property type="entry name" value="Plug_dom"/>
</dbReference>
<dbReference type="PROSITE" id="PS52016">
    <property type="entry name" value="TONB_DEPENDENT_REC_3"/>
    <property type="match status" value="1"/>
</dbReference>
<dbReference type="GO" id="GO:0006826">
    <property type="term" value="P:iron ion transport"/>
    <property type="evidence" value="ECO:0007669"/>
    <property type="project" value="UniProtKB-KW"/>
</dbReference>
<dbReference type="PANTHER" id="PTHR32552">
    <property type="entry name" value="FERRICHROME IRON RECEPTOR-RELATED"/>
    <property type="match status" value="1"/>
</dbReference>
<dbReference type="EMBL" id="LAZR01063821">
    <property type="protein sequence ID" value="KKK58743.1"/>
    <property type="molecule type" value="Genomic_DNA"/>
</dbReference>
<reference evidence="11" key="1">
    <citation type="journal article" date="2015" name="Nature">
        <title>Complex archaea that bridge the gap between prokaryotes and eukaryotes.</title>
        <authorList>
            <person name="Spang A."/>
            <person name="Saw J.H."/>
            <person name="Jorgensen S.L."/>
            <person name="Zaremba-Niedzwiedzka K."/>
            <person name="Martijn J."/>
            <person name="Lind A.E."/>
            <person name="van Eijk R."/>
            <person name="Schleper C."/>
            <person name="Guy L."/>
            <person name="Ettema T.J."/>
        </authorList>
    </citation>
    <scope>NUCLEOTIDE SEQUENCE</scope>
</reference>
<evidence type="ECO:0000256" key="6">
    <source>
        <dbReference type="ARBA" id="ARBA00023065"/>
    </source>
</evidence>
<organism evidence="11">
    <name type="scientific">marine sediment metagenome</name>
    <dbReference type="NCBI Taxonomy" id="412755"/>
    <lineage>
        <taxon>unclassified sequences</taxon>
        <taxon>metagenomes</taxon>
        <taxon>ecological metagenomes</taxon>
    </lineage>
</organism>
<evidence type="ECO:0000256" key="5">
    <source>
        <dbReference type="ARBA" id="ARBA00023004"/>
    </source>
</evidence>
<name>A0A0F8WQ04_9ZZZZ</name>
<dbReference type="Pfam" id="PF07715">
    <property type="entry name" value="Plug"/>
    <property type="match status" value="1"/>
</dbReference>
<dbReference type="InterPro" id="IPR039426">
    <property type="entry name" value="TonB-dep_rcpt-like"/>
</dbReference>
<dbReference type="PANTHER" id="PTHR32552:SF81">
    <property type="entry name" value="TONB-DEPENDENT OUTER MEMBRANE RECEPTOR"/>
    <property type="match status" value="1"/>
</dbReference>
<evidence type="ECO:0000256" key="2">
    <source>
        <dbReference type="ARBA" id="ARBA00022448"/>
    </source>
</evidence>
<keyword evidence="6" id="KW-0406">Ion transport</keyword>
<keyword evidence="3" id="KW-0410">Iron transport</keyword>
<dbReference type="InterPro" id="IPR036942">
    <property type="entry name" value="Beta-barrel_TonB_sf"/>
</dbReference>